<dbReference type="PANTHER" id="PTHR24340">
    <property type="entry name" value="HOMEOBOX PROTEIN NKX"/>
    <property type="match status" value="1"/>
</dbReference>
<organism evidence="8 9">
    <name type="scientific">Artemia franciscana</name>
    <name type="common">Brine shrimp</name>
    <name type="synonym">Artemia sanfranciscana</name>
    <dbReference type="NCBI Taxonomy" id="6661"/>
    <lineage>
        <taxon>Eukaryota</taxon>
        <taxon>Metazoa</taxon>
        <taxon>Ecdysozoa</taxon>
        <taxon>Arthropoda</taxon>
        <taxon>Crustacea</taxon>
        <taxon>Branchiopoda</taxon>
        <taxon>Anostraca</taxon>
        <taxon>Artemiidae</taxon>
        <taxon>Artemia</taxon>
    </lineage>
</organism>
<dbReference type="PROSITE" id="PS00027">
    <property type="entry name" value="HOMEOBOX_1"/>
    <property type="match status" value="1"/>
</dbReference>
<dbReference type="PROSITE" id="PS50071">
    <property type="entry name" value="HOMEOBOX_2"/>
    <property type="match status" value="1"/>
</dbReference>
<evidence type="ECO:0000256" key="5">
    <source>
        <dbReference type="PROSITE-ProRule" id="PRU00108"/>
    </source>
</evidence>
<name>A0AA88HNC3_ARTSF</name>
<gene>
    <name evidence="8" type="ORF">QYM36_011365</name>
</gene>
<dbReference type="SUPFAM" id="SSF46689">
    <property type="entry name" value="Homeodomain-like"/>
    <property type="match status" value="1"/>
</dbReference>
<evidence type="ECO:0000256" key="6">
    <source>
        <dbReference type="RuleBase" id="RU000682"/>
    </source>
</evidence>
<evidence type="ECO:0000256" key="4">
    <source>
        <dbReference type="ARBA" id="ARBA00023242"/>
    </source>
</evidence>
<comment type="subcellular location">
    <subcellularLocation>
        <location evidence="1 5 6">Nucleus</location>
    </subcellularLocation>
</comment>
<dbReference type="Proteomes" id="UP001187531">
    <property type="component" value="Unassembled WGS sequence"/>
</dbReference>
<dbReference type="PRINTS" id="PR00024">
    <property type="entry name" value="HOMEOBOX"/>
</dbReference>
<dbReference type="InterPro" id="IPR001356">
    <property type="entry name" value="HD"/>
</dbReference>
<sequence>MMENLFQLPYEEYRPYSDHSSVSDEGIASGDEWHSPSFTPSPNTWCEKAVNCYETTPLYWEETSSHGKNWDSKDSQVESELPWKRNVANLDIKRPAPLTSRHLQQLNELCSPLTDSVCLSRSSKYQIPDKLKGSKFESRMLTKPVEVKQKSTEVADRCRNKRKPRILFTQSQVFELERRFKQQKYLSAPEREHLSVLLKLTPTQVKIWFQNRRYKSKRQTQDQNLQMTSSVPPNVSSASVTNILHTDYCSTTTPDLNYHVPTIPYFSGDSFYPTNADCYYSNYHGDTTYEPDWNNAGCHESEIYSMASFRTW</sequence>
<dbReference type="Pfam" id="PF00046">
    <property type="entry name" value="Homeodomain"/>
    <property type="match status" value="1"/>
</dbReference>
<dbReference type="AlphaFoldDB" id="A0AA88HNC3"/>
<dbReference type="GO" id="GO:0030154">
    <property type="term" value="P:cell differentiation"/>
    <property type="evidence" value="ECO:0007669"/>
    <property type="project" value="TreeGrafter"/>
</dbReference>
<reference evidence="8" key="1">
    <citation type="submission" date="2023-07" db="EMBL/GenBank/DDBJ databases">
        <title>Chromosome-level genome assembly of Artemia franciscana.</title>
        <authorList>
            <person name="Jo E."/>
        </authorList>
    </citation>
    <scope>NUCLEOTIDE SEQUENCE</scope>
    <source>
        <tissue evidence="8">Whole body</tissue>
    </source>
</reference>
<keyword evidence="4 5" id="KW-0539">Nucleus</keyword>
<accession>A0AA88HNC3</accession>
<feature type="DNA-binding region" description="Homeobox" evidence="5">
    <location>
        <begin position="161"/>
        <end position="220"/>
    </location>
</feature>
<keyword evidence="9" id="KW-1185">Reference proteome</keyword>
<protein>
    <recommendedName>
        <fullName evidence="7">Homeobox domain-containing protein</fullName>
    </recommendedName>
</protein>
<dbReference type="InterPro" id="IPR050394">
    <property type="entry name" value="Homeobox_NK-like"/>
</dbReference>
<proteinExistence type="predicted"/>
<dbReference type="InterPro" id="IPR020479">
    <property type="entry name" value="HD_metazoa"/>
</dbReference>
<evidence type="ECO:0000256" key="2">
    <source>
        <dbReference type="ARBA" id="ARBA00023125"/>
    </source>
</evidence>
<dbReference type="GO" id="GO:0000981">
    <property type="term" value="F:DNA-binding transcription factor activity, RNA polymerase II-specific"/>
    <property type="evidence" value="ECO:0007669"/>
    <property type="project" value="InterPro"/>
</dbReference>
<dbReference type="GO" id="GO:0000978">
    <property type="term" value="F:RNA polymerase II cis-regulatory region sequence-specific DNA binding"/>
    <property type="evidence" value="ECO:0007669"/>
    <property type="project" value="TreeGrafter"/>
</dbReference>
<evidence type="ECO:0000313" key="9">
    <source>
        <dbReference type="Proteomes" id="UP001187531"/>
    </source>
</evidence>
<feature type="domain" description="Homeobox" evidence="7">
    <location>
        <begin position="159"/>
        <end position="219"/>
    </location>
</feature>
<dbReference type="EMBL" id="JAVRJZ010000015">
    <property type="protein sequence ID" value="KAK2712655.1"/>
    <property type="molecule type" value="Genomic_DNA"/>
</dbReference>
<dbReference type="SMART" id="SM00389">
    <property type="entry name" value="HOX"/>
    <property type="match status" value="1"/>
</dbReference>
<dbReference type="Gene3D" id="1.10.10.60">
    <property type="entry name" value="Homeodomain-like"/>
    <property type="match status" value="1"/>
</dbReference>
<dbReference type="GO" id="GO:0005634">
    <property type="term" value="C:nucleus"/>
    <property type="evidence" value="ECO:0007669"/>
    <property type="project" value="UniProtKB-SubCell"/>
</dbReference>
<evidence type="ECO:0000256" key="1">
    <source>
        <dbReference type="ARBA" id="ARBA00004123"/>
    </source>
</evidence>
<dbReference type="InterPro" id="IPR017970">
    <property type="entry name" value="Homeobox_CS"/>
</dbReference>
<evidence type="ECO:0000259" key="7">
    <source>
        <dbReference type="PROSITE" id="PS50071"/>
    </source>
</evidence>
<comment type="caution">
    <text evidence="8">The sequence shown here is derived from an EMBL/GenBank/DDBJ whole genome shotgun (WGS) entry which is preliminary data.</text>
</comment>
<evidence type="ECO:0000313" key="8">
    <source>
        <dbReference type="EMBL" id="KAK2712655.1"/>
    </source>
</evidence>
<keyword evidence="3 5" id="KW-0371">Homeobox</keyword>
<keyword evidence="2 5" id="KW-0238">DNA-binding</keyword>
<dbReference type="InterPro" id="IPR009057">
    <property type="entry name" value="Homeodomain-like_sf"/>
</dbReference>
<evidence type="ECO:0000256" key="3">
    <source>
        <dbReference type="ARBA" id="ARBA00023155"/>
    </source>
</evidence>
<dbReference type="CDD" id="cd00086">
    <property type="entry name" value="homeodomain"/>
    <property type="match status" value="1"/>
</dbReference>